<dbReference type="RefSeq" id="WP_211472854.1">
    <property type="nucleotide sequence ID" value="NZ_JAGSXH010000343.1"/>
</dbReference>
<organism evidence="1 2">
    <name type="scientific">Actinocrinis puniceicyclus</name>
    <dbReference type="NCBI Taxonomy" id="977794"/>
    <lineage>
        <taxon>Bacteria</taxon>
        <taxon>Bacillati</taxon>
        <taxon>Actinomycetota</taxon>
        <taxon>Actinomycetes</taxon>
        <taxon>Catenulisporales</taxon>
        <taxon>Actinospicaceae</taxon>
        <taxon>Actinocrinis</taxon>
    </lineage>
</organism>
<reference evidence="1" key="1">
    <citation type="submission" date="2021-04" db="EMBL/GenBank/DDBJ databases">
        <title>Genome based classification of Actinospica acidithermotolerans sp. nov., an actinobacterium isolated from an Indonesian hot spring.</title>
        <authorList>
            <person name="Kusuma A.B."/>
            <person name="Putra K.E."/>
            <person name="Nafisah S."/>
            <person name="Loh J."/>
            <person name="Nouioui I."/>
            <person name="Goodfellow M."/>
        </authorList>
    </citation>
    <scope>NUCLEOTIDE SEQUENCE</scope>
    <source>
        <strain evidence="1">DSM 45618</strain>
    </source>
</reference>
<accession>A0A8J7WR85</accession>
<dbReference type="AlphaFoldDB" id="A0A8J7WR85"/>
<proteinExistence type="predicted"/>
<comment type="caution">
    <text evidence="1">The sequence shown here is derived from an EMBL/GenBank/DDBJ whole genome shotgun (WGS) entry which is preliminary data.</text>
</comment>
<dbReference type="EMBL" id="JAGSXH010000343">
    <property type="protein sequence ID" value="MBS2967141.1"/>
    <property type="molecule type" value="Genomic_DNA"/>
</dbReference>
<name>A0A8J7WR85_9ACTN</name>
<dbReference type="Proteomes" id="UP000677913">
    <property type="component" value="Unassembled WGS sequence"/>
</dbReference>
<evidence type="ECO:0000313" key="1">
    <source>
        <dbReference type="EMBL" id="MBS2967141.1"/>
    </source>
</evidence>
<gene>
    <name evidence="1" type="ORF">KGA66_29200</name>
</gene>
<keyword evidence="2" id="KW-1185">Reference proteome</keyword>
<evidence type="ECO:0000313" key="2">
    <source>
        <dbReference type="Proteomes" id="UP000677913"/>
    </source>
</evidence>
<protein>
    <submittedName>
        <fullName evidence="1">Uncharacterized protein</fullName>
    </submittedName>
</protein>
<sequence length="105" mass="11504">MNGNDREPPGRPAHRARRILGRLPVTETVKATRAAAEATGAVLRQGQVLLDLYAENARLREAPAAADARERAEHHRAQIAEARAERLRQAVRLLTEPCPASENPS</sequence>